<dbReference type="InterPro" id="IPR009317">
    <property type="entry name" value="ChaB"/>
</dbReference>
<dbReference type="EMBL" id="CABPRY010000003">
    <property type="protein sequence ID" value="VVE01761.1"/>
    <property type="molecule type" value="Genomic_DNA"/>
</dbReference>
<evidence type="ECO:0000313" key="1">
    <source>
        <dbReference type="EMBL" id="VVE01761.1"/>
    </source>
</evidence>
<dbReference type="Proteomes" id="UP000396788">
    <property type="component" value="Unassembled WGS sequence"/>
</dbReference>
<organism evidence="1 2">
    <name type="scientific">Pandoraea cepalis</name>
    <dbReference type="NCBI Taxonomy" id="2508294"/>
    <lineage>
        <taxon>Bacteria</taxon>
        <taxon>Pseudomonadati</taxon>
        <taxon>Pseudomonadota</taxon>
        <taxon>Betaproteobacteria</taxon>
        <taxon>Burkholderiales</taxon>
        <taxon>Burkholderiaceae</taxon>
        <taxon>Pandoraea</taxon>
    </lineage>
</organism>
<proteinExistence type="predicted"/>
<sequence>MPYRQTEELPASVKDHLPAHAKEIYLKAFNAAWDEYRDPGGRRGHESREATAHKVAWAAVKKTYEKDEGSGQWRAKARHQ</sequence>
<dbReference type="SUPFAM" id="SSF140376">
    <property type="entry name" value="ChaB-like"/>
    <property type="match status" value="1"/>
</dbReference>
<name>A0A5E4UP02_9BURK</name>
<dbReference type="Gene3D" id="1.10.1740.70">
    <property type="entry name" value="ChaB"/>
    <property type="match status" value="1"/>
</dbReference>
<reference evidence="1 2" key="1">
    <citation type="submission" date="2019-08" db="EMBL/GenBank/DDBJ databases">
        <authorList>
            <person name="Peeters C."/>
        </authorList>
    </citation>
    <scope>NUCLEOTIDE SEQUENCE [LARGE SCALE GENOMIC DNA]</scope>
    <source>
        <strain evidence="1 2">LMG 31107</strain>
    </source>
</reference>
<evidence type="ECO:0000313" key="2">
    <source>
        <dbReference type="Proteomes" id="UP000396788"/>
    </source>
</evidence>
<dbReference type="Pfam" id="PF06150">
    <property type="entry name" value="ChaB"/>
    <property type="match status" value="1"/>
</dbReference>
<gene>
    <name evidence="1" type="primary">chaB</name>
    <name evidence="1" type="ORF">PCE31107_02184</name>
</gene>
<dbReference type="InterPro" id="IPR037205">
    <property type="entry name" value="ChaB_sf"/>
</dbReference>
<protein>
    <submittedName>
        <fullName evidence="1">Cation transport regulator ChaB</fullName>
    </submittedName>
</protein>
<accession>A0A5E4UP02</accession>
<dbReference type="AlphaFoldDB" id="A0A5E4UP02"/>
<dbReference type="RefSeq" id="WP_150608334.1">
    <property type="nucleotide sequence ID" value="NZ_CABPRY010000003.1"/>
</dbReference>